<dbReference type="PANTHER" id="PTHR44196:SF1">
    <property type="entry name" value="DEHYDROGENASE_REDUCTASE SDR FAMILY MEMBER 7B"/>
    <property type="match status" value="1"/>
</dbReference>
<sequence length="291" mass="31135">MFGTRHYAVVTGAASGIGRALALQLADLGWRLAISDINSAGLEATARDCEARGAELIDASVVDVADADAVDSWASGLAQQHGPAHTVHHVGGISIWGRVDTMPLEKWRTLIDVNLMGTIHVARAFTPAMMKAGPLPRQEQQEIGPRRLVCVSSSAGILALPWHAAYSASKGGVLAMCEVLRFDLAPYGIRVHAVAPGAVDTGLVRTIDVDGVDMDNPRVRKARELFQGHAISPEKCAEIILRGVEKNKPLITTGADVALARWAQVNAPWLYAGAMRGINRAFRWVAKDAML</sequence>
<organism evidence="3 4">
    <name type="scientific">Corynebacterium sanguinis</name>
    <dbReference type="NCBI Taxonomy" id="2594913"/>
    <lineage>
        <taxon>Bacteria</taxon>
        <taxon>Bacillati</taxon>
        <taxon>Actinomycetota</taxon>
        <taxon>Actinomycetes</taxon>
        <taxon>Mycobacteriales</taxon>
        <taxon>Corynebacteriaceae</taxon>
        <taxon>Corynebacterium</taxon>
    </lineage>
</organism>
<dbReference type="PRINTS" id="PR00081">
    <property type="entry name" value="GDHRDH"/>
</dbReference>
<name>A0A6C1TZ77_9CORY</name>
<dbReference type="EMBL" id="RXIR01000005">
    <property type="protein sequence ID" value="TVS29441.1"/>
    <property type="molecule type" value="Genomic_DNA"/>
</dbReference>
<dbReference type="GO" id="GO:0016491">
    <property type="term" value="F:oxidoreductase activity"/>
    <property type="evidence" value="ECO:0007669"/>
    <property type="project" value="UniProtKB-KW"/>
</dbReference>
<dbReference type="SUPFAM" id="SSF51735">
    <property type="entry name" value="NAD(P)-binding Rossmann-fold domains"/>
    <property type="match status" value="1"/>
</dbReference>
<dbReference type="Proteomes" id="UP000336646">
    <property type="component" value="Unassembled WGS sequence"/>
</dbReference>
<gene>
    <name evidence="3" type="ORF">EKI59_03835</name>
</gene>
<accession>A0A6C1TZ77</accession>
<dbReference type="RefSeq" id="WP_136648830.1">
    <property type="nucleotide sequence ID" value="NZ_JALXLI010000030.1"/>
</dbReference>
<dbReference type="Gene3D" id="3.40.50.720">
    <property type="entry name" value="NAD(P)-binding Rossmann-like Domain"/>
    <property type="match status" value="1"/>
</dbReference>
<evidence type="ECO:0000256" key="1">
    <source>
        <dbReference type="ARBA" id="ARBA00006484"/>
    </source>
</evidence>
<evidence type="ECO:0000313" key="4">
    <source>
        <dbReference type="Proteomes" id="UP000336646"/>
    </source>
</evidence>
<dbReference type="CDD" id="cd05233">
    <property type="entry name" value="SDR_c"/>
    <property type="match status" value="1"/>
</dbReference>
<dbReference type="InterPro" id="IPR036291">
    <property type="entry name" value="NAD(P)-bd_dom_sf"/>
</dbReference>
<evidence type="ECO:0000256" key="2">
    <source>
        <dbReference type="ARBA" id="ARBA00023002"/>
    </source>
</evidence>
<proteinExistence type="inferred from homology"/>
<reference evidence="3 4" key="1">
    <citation type="submission" date="2018-12" db="EMBL/GenBank/DDBJ databases">
        <title>Corynebacterium sanguinis sp. nov., a clinically-associated and environmental corynebacterium.</title>
        <authorList>
            <person name="Gonzales-Siles L."/>
            <person name="Jaen-Luchoro D."/>
            <person name="Cardew S."/>
            <person name="Inganas E."/>
            <person name="Ohlen M."/>
            <person name="Jensie-Markopolous S."/>
            <person name="Pinyeiro-Iglesias B."/>
            <person name="Molin K."/>
            <person name="Skovbjerg S."/>
            <person name="Svensson-Stadler L."/>
            <person name="Funke G."/>
            <person name="Moore E.R.B."/>
        </authorList>
    </citation>
    <scope>NUCLEOTIDE SEQUENCE [LARGE SCALE GENOMIC DNA]</scope>
    <source>
        <strain evidence="3 4">58734</strain>
    </source>
</reference>
<comment type="similarity">
    <text evidence="1">Belongs to the short-chain dehydrogenases/reductases (SDR) family.</text>
</comment>
<dbReference type="GO" id="GO:0016020">
    <property type="term" value="C:membrane"/>
    <property type="evidence" value="ECO:0007669"/>
    <property type="project" value="TreeGrafter"/>
</dbReference>
<protein>
    <submittedName>
        <fullName evidence="3">SDR family oxidoreductase</fullName>
    </submittedName>
</protein>
<dbReference type="NCBIfam" id="NF005881">
    <property type="entry name" value="PRK07832.1"/>
    <property type="match status" value="1"/>
</dbReference>
<dbReference type="InterPro" id="IPR002347">
    <property type="entry name" value="SDR_fam"/>
</dbReference>
<dbReference type="AlphaFoldDB" id="A0A6C1TZ77"/>
<comment type="caution">
    <text evidence="3">The sequence shown here is derived from an EMBL/GenBank/DDBJ whole genome shotgun (WGS) entry which is preliminary data.</text>
</comment>
<keyword evidence="2" id="KW-0560">Oxidoreductase</keyword>
<dbReference type="PANTHER" id="PTHR44196">
    <property type="entry name" value="DEHYDROGENASE/REDUCTASE SDR FAMILY MEMBER 7B"/>
    <property type="match status" value="1"/>
</dbReference>
<dbReference type="PROSITE" id="PS00061">
    <property type="entry name" value="ADH_SHORT"/>
    <property type="match status" value="1"/>
</dbReference>
<evidence type="ECO:0000313" key="3">
    <source>
        <dbReference type="EMBL" id="TVS29441.1"/>
    </source>
</evidence>
<dbReference type="Pfam" id="PF00106">
    <property type="entry name" value="adh_short"/>
    <property type="match status" value="1"/>
</dbReference>
<dbReference type="OrthoDB" id="335726at2"/>
<dbReference type="InterPro" id="IPR020904">
    <property type="entry name" value="Sc_DH/Rdtase_CS"/>
</dbReference>